<comment type="caution">
    <text evidence="2">The sequence shown here is derived from an EMBL/GenBank/DDBJ whole genome shotgun (WGS) entry which is preliminary data.</text>
</comment>
<feature type="region of interest" description="Disordered" evidence="1">
    <location>
        <begin position="104"/>
        <end position="125"/>
    </location>
</feature>
<evidence type="ECO:0000256" key="1">
    <source>
        <dbReference type="SAM" id="MobiDB-lite"/>
    </source>
</evidence>
<dbReference type="CDD" id="cd11527">
    <property type="entry name" value="NTP-PPase_dUTPase"/>
    <property type="match status" value="1"/>
</dbReference>
<reference evidence="2" key="2">
    <citation type="journal article" date="2021" name="PeerJ">
        <title>Extensive microbial diversity within the chicken gut microbiome revealed by metagenomics and culture.</title>
        <authorList>
            <person name="Gilroy R."/>
            <person name="Ravi A."/>
            <person name="Getino M."/>
            <person name="Pursley I."/>
            <person name="Horton D.L."/>
            <person name="Alikhan N.F."/>
            <person name="Baker D."/>
            <person name="Gharbi K."/>
            <person name="Hall N."/>
            <person name="Watson M."/>
            <person name="Adriaenssens E.M."/>
            <person name="Foster-Nyarko E."/>
            <person name="Jarju S."/>
            <person name="Secka A."/>
            <person name="Antonio M."/>
            <person name="Oren A."/>
            <person name="Chaudhuri R.R."/>
            <person name="La Ragione R."/>
            <person name="Hildebrand F."/>
            <person name="Pallen M.J."/>
        </authorList>
    </citation>
    <scope>NUCLEOTIDE SEQUENCE</scope>
    <source>
        <strain evidence="2">ChiHcec3-11533</strain>
    </source>
</reference>
<evidence type="ECO:0000313" key="3">
    <source>
        <dbReference type="Proteomes" id="UP000824072"/>
    </source>
</evidence>
<dbReference type="Gene3D" id="1.10.4010.10">
    <property type="entry name" value="Type II deoxyuridine triphosphatase"/>
    <property type="match status" value="1"/>
</dbReference>
<dbReference type="AlphaFoldDB" id="A0A9D1ICE1"/>
<protein>
    <submittedName>
        <fullName evidence="2">dUTP diphosphatase</fullName>
    </submittedName>
</protein>
<gene>
    <name evidence="2" type="ORF">IAB02_06700</name>
</gene>
<evidence type="ECO:0000313" key="2">
    <source>
        <dbReference type="EMBL" id="HIU34236.1"/>
    </source>
</evidence>
<proteinExistence type="predicted"/>
<dbReference type="InterPro" id="IPR014871">
    <property type="entry name" value="dUTPase/dCTP_pyrophosphatase"/>
</dbReference>
<organism evidence="2 3">
    <name type="scientific">Candidatus Pullichristensenella excrementigallinarum</name>
    <dbReference type="NCBI Taxonomy" id="2840907"/>
    <lineage>
        <taxon>Bacteria</taxon>
        <taxon>Bacillati</taxon>
        <taxon>Bacillota</taxon>
        <taxon>Clostridia</taxon>
        <taxon>Candidatus Pullichristensenella</taxon>
    </lineage>
</organism>
<dbReference type="SUPFAM" id="SSF101386">
    <property type="entry name" value="all-alpha NTP pyrophosphatases"/>
    <property type="match status" value="1"/>
</dbReference>
<accession>A0A9D1ICE1</accession>
<dbReference type="Pfam" id="PF08761">
    <property type="entry name" value="dUTPase_2"/>
    <property type="match status" value="1"/>
</dbReference>
<dbReference type="Proteomes" id="UP000824072">
    <property type="component" value="Unassembled WGS sequence"/>
</dbReference>
<reference evidence="2" key="1">
    <citation type="submission" date="2020-10" db="EMBL/GenBank/DDBJ databases">
        <authorList>
            <person name="Gilroy R."/>
        </authorList>
    </citation>
    <scope>NUCLEOTIDE SEQUENCE</scope>
    <source>
        <strain evidence="2">ChiHcec3-11533</strain>
    </source>
</reference>
<sequence length="125" mass="14955">MDKLEEVFRMQEALNREIDSLRHLEGIGREEWLQRLTLATLSELAEMLDGVNFKWWKNPKDVDEDYVKEEIVDLFHFFVSMALRSGMDAQELFSRYVRKNQENFDRQHGKSRKPGYDVHEMEGET</sequence>
<name>A0A9D1ICE1_9FIRM</name>
<dbReference type="EMBL" id="DVMU01000151">
    <property type="protein sequence ID" value="HIU34236.1"/>
    <property type="molecule type" value="Genomic_DNA"/>
</dbReference>